<dbReference type="GO" id="GO:0005737">
    <property type="term" value="C:cytoplasm"/>
    <property type="evidence" value="ECO:0007669"/>
    <property type="project" value="TreeGrafter"/>
</dbReference>
<dbReference type="EMBL" id="SOFF01000029">
    <property type="protein sequence ID" value="TFB89705.1"/>
    <property type="molecule type" value="Genomic_DNA"/>
</dbReference>
<protein>
    <submittedName>
        <fullName evidence="1">N-acetyltransferase</fullName>
    </submittedName>
</protein>
<dbReference type="Gene3D" id="3.40.630.30">
    <property type="match status" value="1"/>
</dbReference>
<dbReference type="InterPro" id="IPR051908">
    <property type="entry name" value="Ribosomal_N-acetyltransferase"/>
</dbReference>
<organism evidence="1 2">
    <name type="scientific">Cryobacterium luteum</name>
    <dbReference type="NCBI Taxonomy" id="1424661"/>
    <lineage>
        <taxon>Bacteria</taxon>
        <taxon>Bacillati</taxon>
        <taxon>Actinomycetota</taxon>
        <taxon>Actinomycetes</taxon>
        <taxon>Micrococcales</taxon>
        <taxon>Microbacteriaceae</taxon>
        <taxon>Cryobacterium</taxon>
    </lineage>
</organism>
<dbReference type="SUPFAM" id="SSF55729">
    <property type="entry name" value="Acyl-CoA N-acyltransferases (Nat)"/>
    <property type="match status" value="1"/>
</dbReference>
<dbReference type="AlphaFoldDB" id="A0A1H8DRT2"/>
<sequence>MPEPIEDLWPPFGLTITCGPVTLTPVRDSDLPDLVALAQSGIHAPTEMPFGFPWTLGSTDEVRLRLMQYHWAQRAGMKPASWTLETTVRFNGEVVGCQSISTRDYPVTRTGETGSWLGRRHHGRGIGTLMRQTIAAFMFDHLEAAEVTSAVFTDNPASFAVSRKVGYRDNGVDRLKRRDAEVALSQKLVLTAETLSRPRHPLAVDGASHLRAFLGLTP</sequence>
<name>A0A1H8DRT2_9MICO</name>
<dbReference type="InterPro" id="IPR000182">
    <property type="entry name" value="GNAT_dom"/>
</dbReference>
<dbReference type="InterPro" id="IPR016181">
    <property type="entry name" value="Acyl_CoA_acyltransferase"/>
</dbReference>
<dbReference type="OrthoDB" id="3466127at2"/>
<keyword evidence="2" id="KW-1185">Reference proteome</keyword>
<evidence type="ECO:0000313" key="2">
    <source>
        <dbReference type="Proteomes" id="UP000297654"/>
    </source>
</evidence>
<dbReference type="PROSITE" id="PS51186">
    <property type="entry name" value="GNAT"/>
    <property type="match status" value="1"/>
</dbReference>
<proteinExistence type="predicted"/>
<evidence type="ECO:0000313" key="1">
    <source>
        <dbReference type="EMBL" id="TFB89705.1"/>
    </source>
</evidence>
<dbReference type="RefSeq" id="WP_092108209.1">
    <property type="nucleotide sequence ID" value="NZ_FOCN01000004.1"/>
</dbReference>
<dbReference type="STRING" id="1424661.SAMN05216281_1046"/>
<accession>A0A1H8DRT2</accession>
<dbReference type="GO" id="GO:0008999">
    <property type="term" value="F:protein-N-terminal-alanine acetyltransferase activity"/>
    <property type="evidence" value="ECO:0007669"/>
    <property type="project" value="TreeGrafter"/>
</dbReference>
<keyword evidence="1" id="KW-0808">Transferase</keyword>
<comment type="caution">
    <text evidence="1">The sequence shown here is derived from an EMBL/GenBank/DDBJ whole genome shotgun (WGS) entry which is preliminary data.</text>
</comment>
<reference evidence="1 2" key="1">
    <citation type="submission" date="2019-03" db="EMBL/GenBank/DDBJ databases">
        <title>Genomics of glacier-inhabiting Cryobacterium strains.</title>
        <authorList>
            <person name="Liu Q."/>
            <person name="Xin Y.-H."/>
        </authorList>
    </citation>
    <scope>NUCLEOTIDE SEQUENCE [LARGE SCALE GENOMIC DNA]</scope>
    <source>
        <strain evidence="1 2">Hh15</strain>
    </source>
</reference>
<dbReference type="GO" id="GO:1990189">
    <property type="term" value="F:protein N-terminal-serine acetyltransferase activity"/>
    <property type="evidence" value="ECO:0007669"/>
    <property type="project" value="TreeGrafter"/>
</dbReference>
<dbReference type="PANTHER" id="PTHR43441:SF11">
    <property type="entry name" value="RIBOSOMAL-PROTEIN-SERINE ACETYLTRANSFERASE"/>
    <property type="match status" value="1"/>
</dbReference>
<dbReference type="Pfam" id="PF13302">
    <property type="entry name" value="Acetyltransf_3"/>
    <property type="match status" value="1"/>
</dbReference>
<gene>
    <name evidence="1" type="ORF">E3O10_07825</name>
</gene>
<dbReference type="PANTHER" id="PTHR43441">
    <property type="entry name" value="RIBOSOMAL-PROTEIN-SERINE ACETYLTRANSFERASE"/>
    <property type="match status" value="1"/>
</dbReference>
<dbReference type="Proteomes" id="UP000297654">
    <property type="component" value="Unassembled WGS sequence"/>
</dbReference>